<feature type="signal peptide" evidence="15">
    <location>
        <begin position="1"/>
        <end position="19"/>
    </location>
</feature>
<dbReference type="InterPro" id="IPR050542">
    <property type="entry name" value="Glycosyl_Hydrlase18_Chitinase"/>
</dbReference>
<evidence type="ECO:0000256" key="11">
    <source>
        <dbReference type="ARBA" id="ARBA00023326"/>
    </source>
</evidence>
<dbReference type="GeneID" id="25784657"/>
<keyword evidence="6 12" id="KW-0378">Hydrolase</keyword>
<feature type="region of interest" description="Disordered" evidence="14">
    <location>
        <begin position="315"/>
        <end position="334"/>
    </location>
</feature>
<dbReference type="InterPro" id="IPR017853">
    <property type="entry name" value="GH"/>
</dbReference>
<dbReference type="PROSITE" id="PS01095">
    <property type="entry name" value="GH18_1"/>
    <property type="match status" value="1"/>
</dbReference>
<evidence type="ECO:0000256" key="6">
    <source>
        <dbReference type="ARBA" id="ARBA00022801"/>
    </source>
</evidence>
<evidence type="ECO:0000256" key="12">
    <source>
        <dbReference type="RuleBase" id="RU000489"/>
    </source>
</evidence>
<dbReference type="OMA" id="FYNNGNC"/>
<evidence type="ECO:0000256" key="4">
    <source>
        <dbReference type="ARBA" id="ARBA00022525"/>
    </source>
</evidence>
<dbReference type="Pfam" id="PF00704">
    <property type="entry name" value="Glyco_hydro_18"/>
    <property type="match status" value="1"/>
</dbReference>
<evidence type="ECO:0000313" key="17">
    <source>
        <dbReference type="EMBL" id="EHK47243.1"/>
    </source>
</evidence>
<dbReference type="AlphaFoldDB" id="G9NQ98"/>
<reference evidence="17 18" key="1">
    <citation type="journal article" date="2011" name="Genome Biol.">
        <title>Comparative genome sequence analysis underscores mycoparasitism as the ancestral life style of Trichoderma.</title>
        <authorList>
            <person name="Kubicek C.P."/>
            <person name="Herrera-Estrella A."/>
            <person name="Seidl-Seiboth V."/>
            <person name="Martinez D.A."/>
            <person name="Druzhinina I.S."/>
            <person name="Thon M."/>
            <person name="Zeilinger S."/>
            <person name="Casas-Flores S."/>
            <person name="Horwitz B.A."/>
            <person name="Mukherjee P.K."/>
            <person name="Mukherjee M."/>
            <person name="Kredics L."/>
            <person name="Alcaraz L.D."/>
            <person name="Aerts A."/>
            <person name="Antal Z."/>
            <person name="Atanasova L."/>
            <person name="Cervantes-Badillo M.G."/>
            <person name="Challacombe J."/>
            <person name="Chertkov O."/>
            <person name="McCluskey K."/>
            <person name="Coulpier F."/>
            <person name="Deshpande N."/>
            <person name="von Doehren H."/>
            <person name="Ebbole D.J."/>
            <person name="Esquivel-Naranjo E.U."/>
            <person name="Fekete E."/>
            <person name="Flipphi M."/>
            <person name="Glaser F."/>
            <person name="Gomez-Rodriguez E.Y."/>
            <person name="Gruber S."/>
            <person name="Han C."/>
            <person name="Henrissat B."/>
            <person name="Hermosa R."/>
            <person name="Hernandez-Onate M."/>
            <person name="Karaffa L."/>
            <person name="Kosti I."/>
            <person name="Le Crom S."/>
            <person name="Lindquist E."/>
            <person name="Lucas S."/>
            <person name="Luebeck M."/>
            <person name="Luebeck P.S."/>
            <person name="Margeot A."/>
            <person name="Metz B."/>
            <person name="Misra M."/>
            <person name="Nevalainen H."/>
            <person name="Omann M."/>
            <person name="Packer N."/>
            <person name="Perrone G."/>
            <person name="Uresti-Rivera E.E."/>
            <person name="Salamov A."/>
            <person name="Schmoll M."/>
            <person name="Seiboth B."/>
            <person name="Shapiro H."/>
            <person name="Sukno S."/>
            <person name="Tamayo-Ramos J.A."/>
            <person name="Tisch D."/>
            <person name="Wiest A."/>
            <person name="Wilkinson H.H."/>
            <person name="Zhang M."/>
            <person name="Coutinho P.M."/>
            <person name="Kenerley C.M."/>
            <person name="Monte E."/>
            <person name="Baker S.E."/>
            <person name="Grigoriev I.V."/>
        </authorList>
    </citation>
    <scope>NUCLEOTIDE SEQUENCE [LARGE SCALE GENOMIC DNA]</scope>
    <source>
        <strain evidence="18">ATCC 20476 / IMI 206040</strain>
    </source>
</reference>
<evidence type="ECO:0000256" key="5">
    <source>
        <dbReference type="ARBA" id="ARBA00022669"/>
    </source>
</evidence>
<proteinExistence type="inferred from homology"/>
<keyword evidence="11" id="KW-0624">Polysaccharide degradation</keyword>
<dbReference type="InterPro" id="IPR001223">
    <property type="entry name" value="Glyco_hydro18_cat"/>
</dbReference>
<dbReference type="PROSITE" id="PS51910">
    <property type="entry name" value="GH18_2"/>
    <property type="match status" value="1"/>
</dbReference>
<evidence type="ECO:0000259" key="16">
    <source>
        <dbReference type="PROSITE" id="PS51910"/>
    </source>
</evidence>
<evidence type="ECO:0000256" key="10">
    <source>
        <dbReference type="ARBA" id="ARBA00023295"/>
    </source>
</evidence>
<dbReference type="Proteomes" id="UP000005426">
    <property type="component" value="Unassembled WGS sequence"/>
</dbReference>
<comment type="caution">
    <text evidence="17">The sequence shown here is derived from an EMBL/GenBank/DDBJ whole genome shotgun (WGS) entry which is preliminary data.</text>
</comment>
<keyword evidence="10 12" id="KW-0326">Glycosidase</keyword>
<keyword evidence="18" id="KW-1185">Reference proteome</keyword>
<dbReference type="KEGG" id="tatv:25784657"/>
<dbReference type="RefSeq" id="XP_013944997.1">
    <property type="nucleotide sequence ID" value="XM_014089522.1"/>
</dbReference>
<feature type="chain" id="PRO_5003524740" description="chitinase" evidence="15">
    <location>
        <begin position="20"/>
        <end position="411"/>
    </location>
</feature>
<dbReference type="eggNOG" id="KOG4701">
    <property type="taxonomic scope" value="Eukaryota"/>
</dbReference>
<gene>
    <name evidence="17" type="ORF">TRIATDRAFT_45585</name>
</gene>
<name>G9NQ98_HYPAI</name>
<dbReference type="GO" id="GO:0008061">
    <property type="term" value="F:chitin binding"/>
    <property type="evidence" value="ECO:0007669"/>
    <property type="project" value="UniProtKB-KW"/>
</dbReference>
<keyword evidence="7" id="KW-0146">Chitin degradation</keyword>
<evidence type="ECO:0000256" key="2">
    <source>
        <dbReference type="ARBA" id="ARBA00004613"/>
    </source>
</evidence>
<dbReference type="PANTHER" id="PTHR45708">
    <property type="entry name" value="ENDOCHITINASE"/>
    <property type="match status" value="1"/>
</dbReference>
<accession>G9NQ98</accession>
<dbReference type="PANTHER" id="PTHR45708:SF49">
    <property type="entry name" value="ENDOCHITINASE"/>
    <property type="match status" value="1"/>
</dbReference>
<keyword evidence="4" id="KW-0964">Secreted</keyword>
<dbReference type="EMBL" id="ABDG02000021">
    <property type="protein sequence ID" value="EHK47243.1"/>
    <property type="molecule type" value="Genomic_DNA"/>
</dbReference>
<sequence length="411" mass="42004">MFFSKALAAAGLLATTALAAPLEKRAAGGKLVVYWGAEDDSTTLANVCADSSYDIVNLAFLDKFSAGGGYPSLSLSTLGGPSAAQKSAGATNLQDGTSLVPAIKACQAAGKLVILSMGGAVGFSQVTLSGDSQGQAVADMVWNLFLGGTATPTLRPFGTVKLDGVDLDNETGNPTGYLAMTQRFRSNFAKDTSKRYYLTAAPQCPFPDASEPLNVCQLLDYVWVQFYNNGNCNVGQSGFNTAVKNWSKNIGNATLFIGALASGADGDQGYISPTSLISAYNGVSALNLPNVGGIMLWEAQLAVKNGNFQKTIKAAIGSGTTPPPPPSSTTPAGSSPTCSWAGHCAGATCSTDDDCSDSLTCNSGKCGTAGSTAPPPPPTTCSWEGHCLGATCGNDNDCSDPYFCSNGVCSQ</sequence>
<evidence type="ECO:0000256" key="3">
    <source>
        <dbReference type="ARBA" id="ARBA00012729"/>
    </source>
</evidence>
<dbReference type="OrthoDB" id="2425929at2759"/>
<keyword evidence="5" id="KW-0147">Chitin-binding</keyword>
<dbReference type="GO" id="GO:0005576">
    <property type="term" value="C:extracellular region"/>
    <property type="evidence" value="ECO:0007669"/>
    <property type="project" value="UniProtKB-SubCell"/>
</dbReference>
<comment type="similarity">
    <text evidence="13">Belongs to the glycosyl hydrolase 18 family.</text>
</comment>
<evidence type="ECO:0000256" key="15">
    <source>
        <dbReference type="SAM" id="SignalP"/>
    </source>
</evidence>
<dbReference type="EC" id="3.2.1.14" evidence="3"/>
<evidence type="ECO:0000256" key="8">
    <source>
        <dbReference type="ARBA" id="ARBA00023026"/>
    </source>
</evidence>
<protein>
    <recommendedName>
        <fullName evidence="3">chitinase</fullName>
        <ecNumber evidence="3">3.2.1.14</ecNumber>
    </recommendedName>
</protein>
<dbReference type="InterPro" id="IPR001579">
    <property type="entry name" value="Glyco_hydro_18_chit_AS"/>
</dbReference>
<evidence type="ECO:0000256" key="14">
    <source>
        <dbReference type="SAM" id="MobiDB-lite"/>
    </source>
</evidence>
<evidence type="ECO:0000256" key="13">
    <source>
        <dbReference type="RuleBase" id="RU004453"/>
    </source>
</evidence>
<keyword evidence="15" id="KW-0732">Signal</keyword>
<keyword evidence="9" id="KW-0119">Carbohydrate metabolism</keyword>
<evidence type="ECO:0000313" key="18">
    <source>
        <dbReference type="Proteomes" id="UP000005426"/>
    </source>
</evidence>
<dbReference type="GO" id="GO:0008843">
    <property type="term" value="F:endochitinase activity"/>
    <property type="evidence" value="ECO:0007669"/>
    <property type="project" value="UniProtKB-EC"/>
</dbReference>
<organism evidence="17 18">
    <name type="scientific">Hypocrea atroviridis (strain ATCC 20476 / IMI 206040)</name>
    <name type="common">Trichoderma atroviride</name>
    <dbReference type="NCBI Taxonomy" id="452589"/>
    <lineage>
        <taxon>Eukaryota</taxon>
        <taxon>Fungi</taxon>
        <taxon>Dikarya</taxon>
        <taxon>Ascomycota</taxon>
        <taxon>Pezizomycotina</taxon>
        <taxon>Sordariomycetes</taxon>
        <taxon>Hypocreomycetidae</taxon>
        <taxon>Hypocreales</taxon>
        <taxon>Hypocreaceae</taxon>
        <taxon>Trichoderma</taxon>
    </lineage>
</organism>
<comment type="catalytic activity">
    <reaction evidence="1">
        <text>Random endo-hydrolysis of N-acetyl-beta-D-glucosaminide (1-&gt;4)-beta-linkages in chitin and chitodextrins.</text>
        <dbReference type="EC" id="3.2.1.14"/>
    </reaction>
</comment>
<dbReference type="GO" id="GO:0006032">
    <property type="term" value="P:chitin catabolic process"/>
    <property type="evidence" value="ECO:0007669"/>
    <property type="project" value="UniProtKB-KW"/>
</dbReference>
<evidence type="ECO:0000256" key="7">
    <source>
        <dbReference type="ARBA" id="ARBA00023024"/>
    </source>
</evidence>
<evidence type="ECO:0000256" key="9">
    <source>
        <dbReference type="ARBA" id="ARBA00023277"/>
    </source>
</evidence>
<comment type="subcellular location">
    <subcellularLocation>
        <location evidence="2">Secreted</location>
    </subcellularLocation>
</comment>
<dbReference type="SUPFAM" id="SSF51445">
    <property type="entry name" value="(Trans)glycosidases"/>
    <property type="match status" value="1"/>
</dbReference>
<evidence type="ECO:0000256" key="1">
    <source>
        <dbReference type="ARBA" id="ARBA00000822"/>
    </source>
</evidence>
<dbReference type="Gene3D" id="3.20.20.80">
    <property type="entry name" value="Glycosidases"/>
    <property type="match status" value="1"/>
</dbReference>
<dbReference type="STRING" id="452589.G9NQ98"/>
<dbReference type="HOGENOM" id="CLU_007818_2_1_1"/>
<keyword evidence="8" id="KW-0843">Virulence</keyword>
<feature type="domain" description="GH18" evidence="16">
    <location>
        <begin position="29"/>
        <end position="319"/>
    </location>
</feature>
<dbReference type="GO" id="GO:0000272">
    <property type="term" value="P:polysaccharide catabolic process"/>
    <property type="evidence" value="ECO:0007669"/>
    <property type="project" value="UniProtKB-KW"/>
</dbReference>